<dbReference type="InterPro" id="IPR005025">
    <property type="entry name" value="FMN_Rdtase-like_dom"/>
</dbReference>
<evidence type="ECO:0000313" key="7">
    <source>
        <dbReference type="Proteomes" id="UP000029738"/>
    </source>
</evidence>
<dbReference type="EMBL" id="JHEG04000001">
    <property type="protein sequence ID" value="KAF3885946.1"/>
    <property type="molecule type" value="Genomic_DNA"/>
</dbReference>
<dbReference type="Gene3D" id="3.40.50.360">
    <property type="match status" value="1"/>
</dbReference>
<proteinExistence type="predicted"/>
<dbReference type="PANTHER" id="PTHR43408">
    <property type="entry name" value="FMN REDUCTASE (NADPH)"/>
    <property type="match status" value="1"/>
</dbReference>
<protein>
    <submittedName>
        <fullName evidence="5 6">FMN reductase</fullName>
        <ecNumber evidence="5">1.5.1.38</ecNumber>
    </submittedName>
</protein>
<dbReference type="STRING" id="1479485.DA73_0215370"/>
<evidence type="ECO:0000313" key="6">
    <source>
        <dbReference type="EMBL" id="KIE10040.1"/>
    </source>
</evidence>
<keyword evidence="1" id="KW-0285">Flavoprotein</keyword>
<dbReference type="GO" id="GO:0046306">
    <property type="term" value="P:alkanesulfonate catabolic process"/>
    <property type="evidence" value="ECO:0007669"/>
    <property type="project" value="InterPro"/>
</dbReference>
<accession>A0A0C1RCS0</accession>
<keyword evidence="7" id="KW-1185">Reference proteome</keyword>
<evidence type="ECO:0000256" key="1">
    <source>
        <dbReference type="ARBA" id="ARBA00022630"/>
    </source>
</evidence>
<evidence type="ECO:0000256" key="3">
    <source>
        <dbReference type="ARBA" id="ARBA00023002"/>
    </source>
</evidence>
<dbReference type="InterPro" id="IPR051814">
    <property type="entry name" value="NAD(P)H-dep_FMN_reductase"/>
</dbReference>
<gene>
    <name evidence="5" type="primary">ssuE</name>
    <name evidence="6" type="ORF">DA73_0215370</name>
    <name evidence="5" type="ORF">DA73_0400011055</name>
</gene>
<reference evidence="5" key="2">
    <citation type="submission" date="2019-11" db="EMBL/GenBank/DDBJ databases">
        <title>Improved Assembly of Tolypothrix boutellei genome.</title>
        <authorList>
            <person name="Sarangi A.N."/>
            <person name="Mukherjee M."/>
            <person name="Ghosh S."/>
            <person name="Singh D."/>
            <person name="Das A."/>
            <person name="Kant S."/>
            <person name="Prusty A."/>
            <person name="Tripathy S."/>
        </authorList>
    </citation>
    <scope>NUCLEOTIDE SEQUENCE</scope>
    <source>
        <strain evidence="5">VB521301</strain>
    </source>
</reference>
<dbReference type="GO" id="GO:0052873">
    <property type="term" value="F:FMN reductase (NADPH) activity"/>
    <property type="evidence" value="ECO:0007669"/>
    <property type="project" value="UniProtKB-EC"/>
</dbReference>
<dbReference type="NCBIfam" id="TIGR03567">
    <property type="entry name" value="FMN_reduc_SsuE"/>
    <property type="match status" value="1"/>
</dbReference>
<evidence type="ECO:0000259" key="4">
    <source>
        <dbReference type="Pfam" id="PF03358"/>
    </source>
</evidence>
<dbReference type="SUPFAM" id="SSF52218">
    <property type="entry name" value="Flavoproteins"/>
    <property type="match status" value="1"/>
</dbReference>
<dbReference type="EC" id="1.5.1.38" evidence="5"/>
<dbReference type="InterPro" id="IPR020048">
    <property type="entry name" value="NADPH-dep_FMN_reduc_SsuE"/>
</dbReference>
<dbReference type="Pfam" id="PF03358">
    <property type="entry name" value="FMN_red"/>
    <property type="match status" value="1"/>
</dbReference>
<name>A0A0C1RCS0_9CYAN</name>
<dbReference type="InterPro" id="IPR029039">
    <property type="entry name" value="Flavoprotein-like_sf"/>
</dbReference>
<dbReference type="PANTHER" id="PTHR43408:SF1">
    <property type="entry name" value="FMN REDUCTASE (NADPH)"/>
    <property type="match status" value="1"/>
</dbReference>
<keyword evidence="3 5" id="KW-0560">Oxidoreductase</keyword>
<dbReference type="RefSeq" id="WP_038072509.1">
    <property type="nucleotide sequence ID" value="NZ_JHEG04000001.1"/>
</dbReference>
<dbReference type="AlphaFoldDB" id="A0A0C1RCS0"/>
<dbReference type="EMBL" id="JHEG02000048">
    <property type="protein sequence ID" value="KIE10040.1"/>
    <property type="molecule type" value="Genomic_DNA"/>
</dbReference>
<feature type="domain" description="NADPH-dependent FMN reductase-like" evidence="4">
    <location>
        <begin position="4"/>
        <end position="144"/>
    </location>
</feature>
<organism evidence="6">
    <name type="scientific">Tolypothrix bouteillei VB521301</name>
    <dbReference type="NCBI Taxonomy" id="1479485"/>
    <lineage>
        <taxon>Bacteria</taxon>
        <taxon>Bacillati</taxon>
        <taxon>Cyanobacteriota</taxon>
        <taxon>Cyanophyceae</taxon>
        <taxon>Nostocales</taxon>
        <taxon>Tolypothrichaceae</taxon>
        <taxon>Tolypothrix</taxon>
    </lineage>
</organism>
<sequence length="188" mass="20597">MTYILAISGSPSHPSRTHGLLEYASKILQQESYHTDIISVRDIPPDVLAYGRYDSPNLEEPKALLERASGVIVATPVYKAAYTGVLKAFLDLLPQRALSGKVVLPIATGGTLAHLLSIDYALKPVLSELKARYILGGVYAVDKQIQVQPDGSLQIEEEIEQRLQEALQEFAETVSKFQPIAKELTHAS</sequence>
<evidence type="ECO:0000256" key="2">
    <source>
        <dbReference type="ARBA" id="ARBA00022643"/>
    </source>
</evidence>
<dbReference type="Proteomes" id="UP000029738">
    <property type="component" value="Unassembled WGS sequence"/>
</dbReference>
<dbReference type="OrthoDB" id="1643408at2"/>
<reference evidence="6" key="1">
    <citation type="journal article" date="2015" name="Genome Announc.">
        <title>Draft Genome Sequence of Tolypothrix boutellei Strain VB521301.</title>
        <authorList>
            <person name="Chandrababunaidu M.M."/>
            <person name="Singh D."/>
            <person name="Sen D."/>
            <person name="Bhan S."/>
            <person name="Das S."/>
            <person name="Gupta A."/>
            <person name="Adhikary S.P."/>
            <person name="Tripathy S."/>
        </authorList>
    </citation>
    <scope>NUCLEOTIDE SEQUENCE</scope>
    <source>
        <strain evidence="6">VB521301</strain>
    </source>
</reference>
<comment type="caution">
    <text evidence="6">The sequence shown here is derived from an EMBL/GenBank/DDBJ whole genome shotgun (WGS) entry which is preliminary data.</text>
</comment>
<evidence type="ECO:0000313" key="5">
    <source>
        <dbReference type="EMBL" id="KAF3885946.1"/>
    </source>
</evidence>
<keyword evidence="2" id="KW-0288">FMN</keyword>